<evidence type="ECO:0000256" key="10">
    <source>
        <dbReference type="RuleBase" id="RU003662"/>
    </source>
</evidence>
<dbReference type="PROSITE" id="PS00167">
    <property type="entry name" value="TRP_SYNTHASE_ALPHA"/>
    <property type="match status" value="1"/>
</dbReference>
<dbReference type="PANTHER" id="PTHR43406:SF1">
    <property type="entry name" value="TRYPTOPHAN SYNTHASE ALPHA CHAIN, CHLOROPLASTIC"/>
    <property type="match status" value="1"/>
</dbReference>
<name>A0A6I6MTF3_9CAUL</name>
<comment type="catalytic activity">
    <reaction evidence="8 9">
        <text>(1S,2R)-1-C-(indol-3-yl)glycerol 3-phosphate + L-serine = D-glyceraldehyde 3-phosphate + L-tryptophan + H2O</text>
        <dbReference type="Rhea" id="RHEA:10532"/>
        <dbReference type="ChEBI" id="CHEBI:15377"/>
        <dbReference type="ChEBI" id="CHEBI:33384"/>
        <dbReference type="ChEBI" id="CHEBI:57912"/>
        <dbReference type="ChEBI" id="CHEBI:58866"/>
        <dbReference type="ChEBI" id="CHEBI:59776"/>
        <dbReference type="EC" id="4.2.1.20"/>
    </reaction>
</comment>
<dbReference type="GO" id="GO:0004834">
    <property type="term" value="F:tryptophan synthase activity"/>
    <property type="evidence" value="ECO:0007669"/>
    <property type="project" value="UniProtKB-UniRule"/>
</dbReference>
<dbReference type="InterPro" id="IPR011060">
    <property type="entry name" value="RibuloseP-bd_barrel"/>
</dbReference>
<evidence type="ECO:0000256" key="4">
    <source>
        <dbReference type="ARBA" id="ARBA00022605"/>
    </source>
</evidence>
<feature type="active site" description="Proton acceptor" evidence="9">
    <location>
        <position position="61"/>
    </location>
</feature>
<evidence type="ECO:0000256" key="8">
    <source>
        <dbReference type="ARBA" id="ARBA00049047"/>
    </source>
</evidence>
<dbReference type="NCBIfam" id="TIGR00262">
    <property type="entry name" value="trpA"/>
    <property type="match status" value="1"/>
</dbReference>
<dbReference type="Gene3D" id="3.20.20.70">
    <property type="entry name" value="Aldolase class I"/>
    <property type="match status" value="1"/>
</dbReference>
<evidence type="ECO:0000256" key="3">
    <source>
        <dbReference type="ARBA" id="ARBA00011270"/>
    </source>
</evidence>
<dbReference type="GO" id="GO:0005829">
    <property type="term" value="C:cytosol"/>
    <property type="evidence" value="ECO:0007669"/>
    <property type="project" value="TreeGrafter"/>
</dbReference>
<evidence type="ECO:0000256" key="9">
    <source>
        <dbReference type="HAMAP-Rule" id="MF_00131"/>
    </source>
</evidence>
<evidence type="ECO:0000256" key="5">
    <source>
        <dbReference type="ARBA" id="ARBA00022822"/>
    </source>
</evidence>
<keyword evidence="7 9" id="KW-0456">Lyase</keyword>
<dbReference type="Proteomes" id="UP000431269">
    <property type="component" value="Chromosome"/>
</dbReference>
<comment type="subunit">
    <text evidence="3 9">Tetramer of two alpha and two beta chains.</text>
</comment>
<evidence type="ECO:0000313" key="11">
    <source>
        <dbReference type="EMBL" id="QGZ96648.1"/>
    </source>
</evidence>
<comment type="similarity">
    <text evidence="9 10">Belongs to the TrpA family.</text>
</comment>
<feature type="active site" description="Proton acceptor" evidence="9">
    <location>
        <position position="50"/>
    </location>
</feature>
<dbReference type="HAMAP" id="MF_00131">
    <property type="entry name" value="Trp_synth_alpha"/>
    <property type="match status" value="1"/>
</dbReference>
<dbReference type="InterPro" id="IPR002028">
    <property type="entry name" value="Trp_synthase_suA"/>
</dbReference>
<dbReference type="RefSeq" id="WP_158767426.1">
    <property type="nucleotide sequence ID" value="NZ_CP047045.1"/>
</dbReference>
<dbReference type="KEGG" id="tsv:DSM104635_03509"/>
<sequence length="275" mass="28681">MTSRLDQRFAALKRDGRSALVAYVMASDPDAETCFEILKGLPLAGADIIELGFPFSDPMADGPSVQKAALRALKAGGSLKQSLDLARRFRATNADTPLILMGYANPIESLGYDAFAEAMHASGADGAIIVDLPPEEDAPLRAAFDARGLSIIRLATPTTDSSRLTKVLEGASGFLYYVSVAGVTGANQAASDSIRAAVERLKRATTLPIAVGFGVREPEAARAIAKTADAVVVGSAIVDEITAGPEAQAVERVLRKVAQLSEAVRSARALEGTPA</sequence>
<keyword evidence="4 9" id="KW-0028">Amino-acid biosynthesis</keyword>
<comment type="pathway">
    <text evidence="2 9">Amino-acid biosynthesis; L-tryptophan biosynthesis; L-tryptophan from chorismate: step 5/5.</text>
</comment>
<proteinExistence type="inferred from homology"/>
<comment type="function">
    <text evidence="1 9">The alpha subunit is responsible for the aldol cleavage of indoleglycerol phosphate to indole and glyceraldehyde 3-phosphate.</text>
</comment>
<evidence type="ECO:0000256" key="7">
    <source>
        <dbReference type="ARBA" id="ARBA00023239"/>
    </source>
</evidence>
<keyword evidence="5 9" id="KW-0822">Tryptophan biosynthesis</keyword>
<protein>
    <recommendedName>
        <fullName evidence="9">Tryptophan synthase alpha chain</fullName>
        <ecNumber evidence="9">4.2.1.20</ecNumber>
    </recommendedName>
</protein>
<keyword evidence="12" id="KW-1185">Reference proteome</keyword>
<dbReference type="PANTHER" id="PTHR43406">
    <property type="entry name" value="TRYPTOPHAN SYNTHASE, ALPHA CHAIN"/>
    <property type="match status" value="1"/>
</dbReference>
<dbReference type="InterPro" id="IPR018204">
    <property type="entry name" value="Trp_synthase_alpha_AS"/>
</dbReference>
<gene>
    <name evidence="9 11" type="primary">trpA</name>
    <name evidence="11" type="ORF">DSM104635_03509</name>
</gene>
<dbReference type="SUPFAM" id="SSF51366">
    <property type="entry name" value="Ribulose-phoshate binding barrel"/>
    <property type="match status" value="1"/>
</dbReference>
<evidence type="ECO:0000256" key="2">
    <source>
        <dbReference type="ARBA" id="ARBA00004733"/>
    </source>
</evidence>
<dbReference type="UniPathway" id="UPA00035">
    <property type="reaction ID" value="UER00044"/>
</dbReference>
<dbReference type="InterPro" id="IPR013785">
    <property type="entry name" value="Aldolase_TIM"/>
</dbReference>
<dbReference type="AlphaFoldDB" id="A0A6I6MTF3"/>
<dbReference type="EC" id="4.2.1.20" evidence="9"/>
<evidence type="ECO:0000256" key="1">
    <source>
        <dbReference type="ARBA" id="ARBA00003365"/>
    </source>
</evidence>
<accession>A0A6I6MTF3</accession>
<evidence type="ECO:0000313" key="12">
    <source>
        <dbReference type="Proteomes" id="UP000431269"/>
    </source>
</evidence>
<dbReference type="EMBL" id="CP047045">
    <property type="protein sequence ID" value="QGZ96648.1"/>
    <property type="molecule type" value="Genomic_DNA"/>
</dbReference>
<dbReference type="CDD" id="cd04724">
    <property type="entry name" value="Tryptophan_synthase_alpha"/>
    <property type="match status" value="1"/>
</dbReference>
<organism evidence="11 12">
    <name type="scientific">Terricaulis silvestris</name>
    <dbReference type="NCBI Taxonomy" id="2686094"/>
    <lineage>
        <taxon>Bacteria</taxon>
        <taxon>Pseudomonadati</taxon>
        <taxon>Pseudomonadota</taxon>
        <taxon>Alphaproteobacteria</taxon>
        <taxon>Caulobacterales</taxon>
        <taxon>Caulobacteraceae</taxon>
        <taxon>Terricaulis</taxon>
    </lineage>
</organism>
<keyword evidence="6 9" id="KW-0057">Aromatic amino acid biosynthesis</keyword>
<evidence type="ECO:0000256" key="6">
    <source>
        <dbReference type="ARBA" id="ARBA00023141"/>
    </source>
</evidence>
<reference evidence="12" key="1">
    <citation type="submission" date="2019-12" db="EMBL/GenBank/DDBJ databases">
        <title>Complete genome of Terracaulis silvestris 0127_4.</title>
        <authorList>
            <person name="Vieira S."/>
            <person name="Riedel T."/>
            <person name="Sproer C."/>
            <person name="Pascual J."/>
            <person name="Boedeker C."/>
            <person name="Overmann J."/>
        </authorList>
    </citation>
    <scope>NUCLEOTIDE SEQUENCE [LARGE SCALE GENOMIC DNA]</scope>
    <source>
        <strain evidence="12">0127_4</strain>
    </source>
</reference>
<dbReference type="FunFam" id="3.20.20.70:FF:000037">
    <property type="entry name" value="Tryptophan synthase alpha chain"/>
    <property type="match status" value="1"/>
</dbReference>
<dbReference type="Pfam" id="PF00290">
    <property type="entry name" value="Trp_syntA"/>
    <property type="match status" value="1"/>
</dbReference>